<feature type="region of interest" description="Disordered" evidence="1">
    <location>
        <begin position="1"/>
        <end position="49"/>
    </location>
</feature>
<protein>
    <submittedName>
        <fullName evidence="2">Uncharacterized protein</fullName>
    </submittedName>
</protein>
<dbReference type="EMBL" id="WHJE01000012">
    <property type="protein sequence ID" value="KAE8765303.1"/>
    <property type="molecule type" value="Genomic_DNA"/>
</dbReference>
<evidence type="ECO:0000313" key="3">
    <source>
        <dbReference type="Proteomes" id="UP000451860"/>
    </source>
</evidence>
<evidence type="ECO:0000256" key="1">
    <source>
        <dbReference type="SAM" id="MobiDB-lite"/>
    </source>
</evidence>
<organism evidence="2 3">
    <name type="scientific">Georgenia thermotolerans</name>
    <dbReference type="NCBI Taxonomy" id="527326"/>
    <lineage>
        <taxon>Bacteria</taxon>
        <taxon>Bacillati</taxon>
        <taxon>Actinomycetota</taxon>
        <taxon>Actinomycetes</taxon>
        <taxon>Micrococcales</taxon>
        <taxon>Bogoriellaceae</taxon>
        <taxon>Georgenia</taxon>
    </lineage>
</organism>
<comment type="caution">
    <text evidence="2">The sequence shown here is derived from an EMBL/GenBank/DDBJ whole genome shotgun (WGS) entry which is preliminary data.</text>
</comment>
<dbReference type="Proteomes" id="UP000451860">
    <property type="component" value="Unassembled WGS sequence"/>
</dbReference>
<reference evidence="2 3" key="1">
    <citation type="submission" date="2019-10" db="EMBL/GenBank/DDBJ databases">
        <title>Georgenia wutianyii sp. nov. and Georgenia yuyongxinii sp. nov. isolated from plateau pika (Ochotona curzoniae) in the Qinghai-Tibet plateau of China.</title>
        <authorList>
            <person name="Tian Z."/>
        </authorList>
    </citation>
    <scope>NUCLEOTIDE SEQUENCE [LARGE SCALE GENOMIC DNA]</scope>
    <source>
        <strain evidence="2 3">DSM 21501</strain>
    </source>
</reference>
<name>A0A7J5UT92_9MICO</name>
<gene>
    <name evidence="2" type="ORF">GB883_04470</name>
</gene>
<dbReference type="RefSeq" id="WP_155524111.1">
    <property type="nucleotide sequence ID" value="NZ_VUKF01000012.1"/>
</dbReference>
<keyword evidence="3" id="KW-1185">Reference proteome</keyword>
<sequence length="49" mass="5021">MSTPSPDEAIGMANDPYIDEREHAKAGNEAAEPTEDATGGEETGSASGR</sequence>
<accession>A0A7J5UT92</accession>
<dbReference type="AlphaFoldDB" id="A0A7J5UT92"/>
<proteinExistence type="predicted"/>
<evidence type="ECO:0000313" key="2">
    <source>
        <dbReference type="EMBL" id="KAE8765303.1"/>
    </source>
</evidence>